<name>A0ACB8WQF1_9TELE</name>
<accession>A0ACB8WQF1</accession>
<sequence length="974" mass="110403">MLRSVRRKPEPIGQRRHSGPSHRTESTICASDGSLMMMMPRAPLGSLGGGKMHFPGYLDSYFYFRRSKGGSGGGVTFWRHSWDECDGGQLSQIDVSITIQPVTSRARVDSRVRRINNLCRETCMQSEVNIWCQESCVVYSATRRFCITLILSTTANGQSMPYKGFIEVTFGLAAEGADPKELVPMLVMKGGSLSQPILGFNVIERILKTKATEQLDATDDDIGCIEKLKLSISLKDLDPVARTYLSVPKPLYKEMKDYLHNLIAQGWVKRSNSSYASPVVCVRKKDGSLRLCIDYRELNKKTHPDRQPIPRVQDILDGLGVHSWFSLLDQGKAYHQGFMDENSRPLTAFVTPWGLYEWIRIPFGLMNAPAAFQRCMEECLEEVRDNICVPYLDDTLVYSQSFEDHVNHVRKVLQLLRKYGIKLKPSKCDLFKHEIRYLGRVVSAEGSKVDPADTIAVTALKNRRPSNVGELQAIMGLLSYYRQYIQDFSRIAGPLYDLLKGTTGDNNSVTQERTDMRRLTRKDNNPLTYVFSSAKLNATGCRWVAELADFHFTIRYRPGKENVDADSLSRMPVNIEAIMGQCTEELTSDCVAATAQAVETQELSSPCICPVLAPLQCTEVSKMMLEPFSVAEIRQAQQDDENIGPVLQCKLSNNKPSRHTLSTFSSQSKCLLREWDRLHIDEHGILRRKTANKTQLVLPEKYKATVLKELHDEMGHQVKNLTLRGGTGKLRSYWEENIHVAIRQVGEDIPVYEIKPEQGRGRSRIMHRNLLLPCDYLPLEIQPKAVSKQKKRVHETATGDLTQEEDEDVEEWRYYYKPVVQPQIPINDRTIEHIDIHADTHEDSNQDPVLSTDETVAEEGFIVKSNDSETQKEDVLLEDDRPNGDAQPLAAAQHEIPSKLILEEQFYHKTVNTDYIYDPFEARVLDISPELISSTASHVEDTEPSDVKNVKFESKSLHNLRLLQAALTNPRHKG</sequence>
<evidence type="ECO:0000313" key="1">
    <source>
        <dbReference type="EMBL" id="KAI3369517.1"/>
    </source>
</evidence>
<proteinExistence type="predicted"/>
<comment type="caution">
    <text evidence="1">The sequence shown here is derived from an EMBL/GenBank/DDBJ whole genome shotgun (WGS) entry which is preliminary data.</text>
</comment>
<dbReference type="Proteomes" id="UP000831701">
    <property type="component" value="Chromosome 7"/>
</dbReference>
<organism evidence="1 2">
    <name type="scientific">Scortum barcoo</name>
    <name type="common">barcoo grunter</name>
    <dbReference type="NCBI Taxonomy" id="214431"/>
    <lineage>
        <taxon>Eukaryota</taxon>
        <taxon>Metazoa</taxon>
        <taxon>Chordata</taxon>
        <taxon>Craniata</taxon>
        <taxon>Vertebrata</taxon>
        <taxon>Euteleostomi</taxon>
        <taxon>Actinopterygii</taxon>
        <taxon>Neopterygii</taxon>
        <taxon>Teleostei</taxon>
        <taxon>Neoteleostei</taxon>
        <taxon>Acanthomorphata</taxon>
        <taxon>Eupercaria</taxon>
        <taxon>Centrarchiformes</taxon>
        <taxon>Terapontoidei</taxon>
        <taxon>Terapontidae</taxon>
        <taxon>Scortum</taxon>
    </lineage>
</organism>
<keyword evidence="2" id="KW-1185">Reference proteome</keyword>
<dbReference type="EMBL" id="CM041537">
    <property type="protein sequence ID" value="KAI3369517.1"/>
    <property type="molecule type" value="Genomic_DNA"/>
</dbReference>
<gene>
    <name evidence="1" type="ORF">L3Q82_007728</name>
</gene>
<reference evidence="1" key="1">
    <citation type="submission" date="2022-04" db="EMBL/GenBank/DDBJ databases">
        <title>Jade perch genome.</title>
        <authorList>
            <person name="Chao B."/>
        </authorList>
    </citation>
    <scope>NUCLEOTIDE SEQUENCE</scope>
    <source>
        <strain evidence="1">CB-2022</strain>
    </source>
</reference>
<protein>
    <submittedName>
        <fullName evidence="1">Uncharacterized protein</fullName>
    </submittedName>
</protein>
<evidence type="ECO:0000313" key="2">
    <source>
        <dbReference type="Proteomes" id="UP000831701"/>
    </source>
</evidence>